<sequence length="124" mass="14146">MLMFYHRLALKLQRFRWLILVVTLGGTLGFLSLLVFAPAELAQKWQLTSIVIAIIGLLAYLMSLLFIQPIAQVGPEHSFIYRVKIRFQQTFSYLLAMLLSMIVLAVLFLSLRALTGIIAILFFN</sequence>
<dbReference type="AlphaFoldDB" id="A0A1E7Q5Y4"/>
<name>A0A1E7Q5Y4_9GAMM</name>
<gene>
    <name evidence="2" type="ORF">BI198_08215</name>
</gene>
<evidence type="ECO:0000313" key="3">
    <source>
        <dbReference type="Proteomes" id="UP000242258"/>
    </source>
</evidence>
<feature type="transmembrane region" description="Helical" evidence="1">
    <location>
        <begin position="49"/>
        <end position="71"/>
    </location>
</feature>
<keyword evidence="3" id="KW-1185">Reference proteome</keyword>
<dbReference type="Proteomes" id="UP000242258">
    <property type="component" value="Unassembled WGS sequence"/>
</dbReference>
<dbReference type="EMBL" id="MKEK01000001">
    <property type="protein sequence ID" value="OEY69546.1"/>
    <property type="molecule type" value="Genomic_DNA"/>
</dbReference>
<protein>
    <submittedName>
        <fullName evidence="2">Uncharacterized protein</fullName>
    </submittedName>
</protein>
<evidence type="ECO:0000313" key="2">
    <source>
        <dbReference type="EMBL" id="OEY69546.1"/>
    </source>
</evidence>
<reference evidence="3" key="1">
    <citation type="submission" date="2016-09" db="EMBL/GenBank/DDBJ databases">
        <authorList>
            <person name="Wan X."/>
            <person name="Hou S."/>
        </authorList>
    </citation>
    <scope>NUCLEOTIDE SEQUENCE [LARGE SCALE GENOMIC DNA]</scope>
    <source>
        <strain evidence="3">KH87</strain>
    </source>
</reference>
<feature type="transmembrane region" description="Helical" evidence="1">
    <location>
        <begin position="15"/>
        <end position="37"/>
    </location>
</feature>
<dbReference type="STRING" id="1628148.BI198_08215"/>
<keyword evidence="1" id="KW-1133">Transmembrane helix</keyword>
<keyword evidence="1" id="KW-0472">Membrane</keyword>
<organism evidence="2 3">
    <name type="scientific">Rheinheimera salexigens</name>
    <dbReference type="NCBI Taxonomy" id="1628148"/>
    <lineage>
        <taxon>Bacteria</taxon>
        <taxon>Pseudomonadati</taxon>
        <taxon>Pseudomonadota</taxon>
        <taxon>Gammaproteobacteria</taxon>
        <taxon>Chromatiales</taxon>
        <taxon>Chromatiaceae</taxon>
        <taxon>Rheinheimera</taxon>
    </lineage>
</organism>
<evidence type="ECO:0000256" key="1">
    <source>
        <dbReference type="SAM" id="Phobius"/>
    </source>
</evidence>
<keyword evidence="1" id="KW-0812">Transmembrane</keyword>
<dbReference type="RefSeq" id="WP_070049116.1">
    <property type="nucleotide sequence ID" value="NZ_CBCSDO010000005.1"/>
</dbReference>
<comment type="caution">
    <text evidence="2">The sequence shown here is derived from an EMBL/GenBank/DDBJ whole genome shotgun (WGS) entry which is preliminary data.</text>
</comment>
<proteinExistence type="predicted"/>
<accession>A0A1E7Q5Y4</accession>
<feature type="transmembrane region" description="Helical" evidence="1">
    <location>
        <begin position="91"/>
        <end position="123"/>
    </location>
</feature>